<evidence type="ECO:0000256" key="1">
    <source>
        <dbReference type="ARBA" id="ARBA00000553"/>
    </source>
</evidence>
<keyword evidence="6" id="KW-0378">Hydrolase</keyword>
<dbReference type="SUPFAM" id="SSF64438">
    <property type="entry name" value="CNF1/YfiH-like putative cysteine hydrolases"/>
    <property type="match status" value="1"/>
</dbReference>
<dbReference type="Pfam" id="PF02578">
    <property type="entry name" value="Cu-oxidase_4"/>
    <property type="match status" value="1"/>
</dbReference>
<sequence>MTESAFVETYRSPSGHTVGFSHANMGNLGLLAREPGESIDEIYAHRRAVEKQAGIAEGTTVFLHQVHSATVVEADSLPGWSQTTDSVVADASISATGATPLAILVADCMPVVFTTSGKATAVAHAGRVGLLSGVLQNTIATLREHEPEAEITAWIGPSICGRCYEVPEQMRSEASAVMPVMYSTTSWQTPALDLPAAGQQLMEDLGVTVHRSQICTLEDSRVFSHRGGHPVGRCAGMVFAD</sequence>
<comment type="similarity">
    <text evidence="3">Belongs to the purine nucleoside phosphorylase YfiH/LACC1 family.</text>
</comment>
<keyword evidence="8" id="KW-0186">Copper</keyword>
<evidence type="ECO:0000256" key="10">
    <source>
        <dbReference type="ARBA" id="ARBA00048968"/>
    </source>
</evidence>
<evidence type="ECO:0000256" key="8">
    <source>
        <dbReference type="ARBA" id="ARBA00023008"/>
    </source>
</evidence>
<keyword evidence="4" id="KW-0808">Transferase</keyword>
<keyword evidence="7" id="KW-0862">Zinc</keyword>
<evidence type="ECO:0000256" key="5">
    <source>
        <dbReference type="ARBA" id="ARBA00022723"/>
    </source>
</evidence>
<accession>A0AAJ6APX7</accession>
<reference evidence="12 13" key="1">
    <citation type="submission" date="2023-03" db="EMBL/GenBank/DDBJ databases">
        <title>Complete genome sequences of several Auritidibacter ignavus strains isolated from ear infections.</title>
        <authorList>
            <person name="Baehr T."/>
            <person name="Baumhoegger A.M."/>
        </authorList>
    </citation>
    <scope>NUCLEOTIDE SEQUENCE [LARGE SCALE GENOMIC DNA]</scope>
    <source>
        <strain evidence="12 13">BABAE-6</strain>
    </source>
</reference>
<dbReference type="InterPro" id="IPR011324">
    <property type="entry name" value="Cytotoxic_necrot_fac-like_cat"/>
</dbReference>
<evidence type="ECO:0000256" key="9">
    <source>
        <dbReference type="ARBA" id="ARBA00047989"/>
    </source>
</evidence>
<comment type="function">
    <text evidence="2">Purine nucleoside enzyme that catalyzes the phosphorolysis of adenosine and inosine nucleosides, yielding D-ribose 1-phosphate and the respective free bases, adenine and hypoxanthine. Also catalyzes the phosphorolysis of S-methyl-5'-thioadenosine into adenine and S-methyl-5-thio-alpha-D-ribose 1-phosphate. Also has adenosine deaminase activity.</text>
</comment>
<dbReference type="CDD" id="cd16833">
    <property type="entry name" value="YfiH"/>
    <property type="match status" value="1"/>
</dbReference>
<evidence type="ECO:0000256" key="2">
    <source>
        <dbReference type="ARBA" id="ARBA00003215"/>
    </source>
</evidence>
<comment type="catalytic activity">
    <reaction evidence="9">
        <text>adenosine + H2O + H(+) = inosine + NH4(+)</text>
        <dbReference type="Rhea" id="RHEA:24408"/>
        <dbReference type="ChEBI" id="CHEBI:15377"/>
        <dbReference type="ChEBI" id="CHEBI:15378"/>
        <dbReference type="ChEBI" id="CHEBI:16335"/>
        <dbReference type="ChEBI" id="CHEBI:17596"/>
        <dbReference type="ChEBI" id="CHEBI:28938"/>
        <dbReference type="EC" id="3.5.4.4"/>
    </reaction>
    <physiologicalReaction direction="left-to-right" evidence="9">
        <dbReference type="Rhea" id="RHEA:24409"/>
    </physiologicalReaction>
</comment>
<dbReference type="Gene3D" id="3.60.140.10">
    <property type="entry name" value="CNF1/YfiH-like putative cysteine hydrolases"/>
    <property type="match status" value="1"/>
</dbReference>
<evidence type="ECO:0000313" key="12">
    <source>
        <dbReference type="EMBL" id="WGH93970.1"/>
    </source>
</evidence>
<dbReference type="GO" id="GO:0005507">
    <property type="term" value="F:copper ion binding"/>
    <property type="evidence" value="ECO:0007669"/>
    <property type="project" value="TreeGrafter"/>
</dbReference>
<comment type="catalytic activity">
    <reaction evidence="1">
        <text>inosine + phosphate = alpha-D-ribose 1-phosphate + hypoxanthine</text>
        <dbReference type="Rhea" id="RHEA:27646"/>
        <dbReference type="ChEBI" id="CHEBI:17368"/>
        <dbReference type="ChEBI" id="CHEBI:17596"/>
        <dbReference type="ChEBI" id="CHEBI:43474"/>
        <dbReference type="ChEBI" id="CHEBI:57720"/>
        <dbReference type="EC" id="2.4.2.1"/>
    </reaction>
    <physiologicalReaction direction="left-to-right" evidence="1">
        <dbReference type="Rhea" id="RHEA:27647"/>
    </physiologicalReaction>
</comment>
<keyword evidence="5" id="KW-0479">Metal-binding</keyword>
<protein>
    <submittedName>
        <fullName evidence="12">Polyphenol oxidase family protein</fullName>
    </submittedName>
</protein>
<evidence type="ECO:0000256" key="7">
    <source>
        <dbReference type="ARBA" id="ARBA00022833"/>
    </source>
</evidence>
<dbReference type="PANTHER" id="PTHR30616">
    <property type="entry name" value="UNCHARACTERIZED PROTEIN YFIH"/>
    <property type="match status" value="1"/>
</dbReference>
<organism evidence="12 13">
    <name type="scientific">Auritidibacter ignavus</name>
    <dbReference type="NCBI Taxonomy" id="678932"/>
    <lineage>
        <taxon>Bacteria</taxon>
        <taxon>Bacillati</taxon>
        <taxon>Actinomycetota</taxon>
        <taxon>Actinomycetes</taxon>
        <taxon>Micrococcales</taxon>
        <taxon>Micrococcaceae</taxon>
        <taxon>Auritidibacter</taxon>
    </lineage>
</organism>
<evidence type="ECO:0000256" key="4">
    <source>
        <dbReference type="ARBA" id="ARBA00022679"/>
    </source>
</evidence>
<evidence type="ECO:0000256" key="6">
    <source>
        <dbReference type="ARBA" id="ARBA00022801"/>
    </source>
</evidence>
<evidence type="ECO:0000256" key="11">
    <source>
        <dbReference type="ARBA" id="ARBA00049893"/>
    </source>
</evidence>
<dbReference type="PANTHER" id="PTHR30616:SF2">
    <property type="entry name" value="PURINE NUCLEOSIDE PHOSPHORYLASE LACC1"/>
    <property type="match status" value="1"/>
</dbReference>
<gene>
    <name evidence="12" type="ORF">QDX21_04010</name>
</gene>
<comment type="catalytic activity">
    <reaction evidence="10">
        <text>adenosine + phosphate = alpha-D-ribose 1-phosphate + adenine</text>
        <dbReference type="Rhea" id="RHEA:27642"/>
        <dbReference type="ChEBI" id="CHEBI:16335"/>
        <dbReference type="ChEBI" id="CHEBI:16708"/>
        <dbReference type="ChEBI" id="CHEBI:43474"/>
        <dbReference type="ChEBI" id="CHEBI:57720"/>
        <dbReference type="EC" id="2.4.2.1"/>
    </reaction>
    <physiologicalReaction direction="left-to-right" evidence="10">
        <dbReference type="Rhea" id="RHEA:27643"/>
    </physiologicalReaction>
</comment>
<keyword evidence="13" id="KW-1185">Reference proteome</keyword>
<dbReference type="GO" id="GO:0017061">
    <property type="term" value="F:S-methyl-5-thioadenosine phosphorylase activity"/>
    <property type="evidence" value="ECO:0007669"/>
    <property type="project" value="UniProtKB-EC"/>
</dbReference>
<name>A0AAJ6APX7_9MICC</name>
<dbReference type="InterPro" id="IPR003730">
    <property type="entry name" value="Cu_polyphenol_OxRdtase"/>
</dbReference>
<dbReference type="AlphaFoldDB" id="A0AAJ6APX7"/>
<evidence type="ECO:0000256" key="3">
    <source>
        <dbReference type="ARBA" id="ARBA00007353"/>
    </source>
</evidence>
<comment type="catalytic activity">
    <reaction evidence="11">
        <text>S-methyl-5'-thioadenosine + phosphate = 5-(methylsulfanyl)-alpha-D-ribose 1-phosphate + adenine</text>
        <dbReference type="Rhea" id="RHEA:11852"/>
        <dbReference type="ChEBI" id="CHEBI:16708"/>
        <dbReference type="ChEBI" id="CHEBI:17509"/>
        <dbReference type="ChEBI" id="CHEBI:43474"/>
        <dbReference type="ChEBI" id="CHEBI:58533"/>
        <dbReference type="EC" id="2.4.2.28"/>
    </reaction>
    <physiologicalReaction direction="left-to-right" evidence="11">
        <dbReference type="Rhea" id="RHEA:11853"/>
    </physiologicalReaction>
</comment>
<dbReference type="Proteomes" id="UP001224674">
    <property type="component" value="Chromosome"/>
</dbReference>
<evidence type="ECO:0000313" key="13">
    <source>
        <dbReference type="Proteomes" id="UP001224674"/>
    </source>
</evidence>
<proteinExistence type="inferred from homology"/>
<dbReference type="InterPro" id="IPR038371">
    <property type="entry name" value="Cu_polyphenol_OxRdtase_sf"/>
</dbReference>
<dbReference type="GO" id="GO:0016787">
    <property type="term" value="F:hydrolase activity"/>
    <property type="evidence" value="ECO:0007669"/>
    <property type="project" value="UniProtKB-KW"/>
</dbReference>
<dbReference type="RefSeq" id="WP_279675204.1">
    <property type="nucleotide sequence ID" value="NZ_CP122566.1"/>
</dbReference>
<dbReference type="EMBL" id="CP122566">
    <property type="protein sequence ID" value="WGH93970.1"/>
    <property type="molecule type" value="Genomic_DNA"/>
</dbReference>